<evidence type="ECO:0000259" key="3">
    <source>
        <dbReference type="PROSITE" id="PS50003"/>
    </source>
</evidence>
<feature type="region of interest" description="Disordered" evidence="2">
    <location>
        <begin position="130"/>
        <end position="219"/>
    </location>
</feature>
<dbReference type="SUPFAM" id="SSF50729">
    <property type="entry name" value="PH domain-like"/>
    <property type="match status" value="2"/>
</dbReference>
<dbReference type="Gene3D" id="2.30.29.30">
    <property type="entry name" value="Pleckstrin-homology domain (PH domain)/Phosphotyrosine-binding domain (PTB)"/>
    <property type="match status" value="2"/>
</dbReference>
<dbReference type="GO" id="GO:0007032">
    <property type="term" value="P:endosome organization"/>
    <property type="evidence" value="ECO:0007669"/>
    <property type="project" value="TreeGrafter"/>
</dbReference>
<name>A0A7S3JUP7_9STRA</name>
<dbReference type="GO" id="GO:0005802">
    <property type="term" value="C:trans-Golgi network"/>
    <property type="evidence" value="ECO:0007669"/>
    <property type="project" value="TreeGrafter"/>
</dbReference>
<evidence type="ECO:0000256" key="1">
    <source>
        <dbReference type="ARBA" id="ARBA00022553"/>
    </source>
</evidence>
<feature type="compositionally biased region" description="Acidic residues" evidence="2">
    <location>
        <begin position="427"/>
        <end position="451"/>
    </location>
</feature>
<sequence length="503" mass="56880">MVQKGSFRASMLVEPNHIIEHLRFALGQTAWLQKKSKSLVGYQWRFFLASGRYLRYFADESLSELLAAVDVRGAEVEAIGKRTLALRRGKAKFVLRCGDERERNNWLVLLGRIASSQQFDSYQEQSQLTTSLPLNNMTNSDSLADRTNKSESSRLTKSPQHSPTDHIRQQEEKPQLFDVTGEEIPTNMKEFQVNPDEQPRDTTTSQEKDTDLSSKSTPLSINTEEAYVIQNKEEEKKEENYENKAVNETIVARNTLDSNSQGQAQWTSMHSSSFLRDSAFTRESRASTSAAAGMLLKKHGTHWRLRYFLLYGHYLRYFKSDQVGAPLLGAINLHTTTIHPANDNGFSITTDDNRLLHFRSDDQEAARNWVATLIEMQAILGMPKPSWAIRQHEEKISFDLSPHVSPESESSMSCAAADLLRTRILCDDGEDEDNDGSNDNDSDSDNPADDDTFIHRKESTPSLLLRKRSSSFSYDHNKPDPPSNSPPPPSSKHCCACFSHQTI</sequence>
<dbReference type="GO" id="GO:0055037">
    <property type="term" value="C:recycling endosome"/>
    <property type="evidence" value="ECO:0007669"/>
    <property type="project" value="TreeGrafter"/>
</dbReference>
<feature type="compositionally biased region" description="Basic and acidic residues" evidence="2">
    <location>
        <begin position="163"/>
        <end position="175"/>
    </location>
</feature>
<feature type="domain" description="PH" evidence="3">
    <location>
        <begin position="25"/>
        <end position="115"/>
    </location>
</feature>
<feature type="compositionally biased region" description="Basic and acidic residues" evidence="2">
    <location>
        <begin position="143"/>
        <end position="154"/>
    </location>
</feature>
<dbReference type="InterPro" id="IPR045188">
    <property type="entry name" value="Boi1/Boi2-like"/>
</dbReference>
<feature type="domain" description="PH" evidence="3">
    <location>
        <begin position="288"/>
        <end position="378"/>
    </location>
</feature>
<feature type="compositionally biased region" description="Polar residues" evidence="2">
    <location>
        <begin position="130"/>
        <end position="142"/>
    </location>
</feature>
<accession>A0A7S3JUP7</accession>
<gene>
    <name evidence="4" type="ORF">ALAG00032_LOCUS6321</name>
</gene>
<evidence type="ECO:0000256" key="2">
    <source>
        <dbReference type="SAM" id="MobiDB-lite"/>
    </source>
</evidence>
<dbReference type="SMART" id="SM00233">
    <property type="entry name" value="PH"/>
    <property type="match status" value="2"/>
</dbReference>
<dbReference type="GO" id="GO:0005829">
    <property type="term" value="C:cytosol"/>
    <property type="evidence" value="ECO:0007669"/>
    <property type="project" value="GOC"/>
</dbReference>
<dbReference type="InterPro" id="IPR001849">
    <property type="entry name" value="PH_domain"/>
</dbReference>
<dbReference type="GO" id="GO:0005769">
    <property type="term" value="C:early endosome"/>
    <property type="evidence" value="ECO:0007669"/>
    <property type="project" value="TreeGrafter"/>
</dbReference>
<dbReference type="GO" id="GO:0042147">
    <property type="term" value="P:retrograde transport, endosome to Golgi"/>
    <property type="evidence" value="ECO:0007669"/>
    <property type="project" value="TreeGrafter"/>
</dbReference>
<dbReference type="Pfam" id="PF00169">
    <property type="entry name" value="PH"/>
    <property type="match status" value="1"/>
</dbReference>
<dbReference type="EMBL" id="HBIJ01008969">
    <property type="protein sequence ID" value="CAE0365578.1"/>
    <property type="molecule type" value="Transcribed_RNA"/>
</dbReference>
<feature type="compositionally biased region" description="Pro residues" evidence="2">
    <location>
        <begin position="480"/>
        <end position="490"/>
    </location>
</feature>
<feature type="region of interest" description="Disordered" evidence="2">
    <location>
        <begin position="427"/>
        <end position="493"/>
    </location>
</feature>
<dbReference type="PROSITE" id="PS50003">
    <property type="entry name" value="PH_DOMAIN"/>
    <property type="match status" value="2"/>
</dbReference>
<dbReference type="PANTHER" id="PTHR22902:SF27">
    <property type="entry name" value="PLECKSTRIN HOMOLOGY DOMAIN-CONTAINING FAMILY A MEMBER 3"/>
    <property type="match status" value="1"/>
</dbReference>
<reference evidence="4" key="1">
    <citation type="submission" date="2021-01" db="EMBL/GenBank/DDBJ databases">
        <authorList>
            <person name="Corre E."/>
            <person name="Pelletier E."/>
            <person name="Niang G."/>
            <person name="Scheremetjew M."/>
            <person name="Finn R."/>
            <person name="Kale V."/>
            <person name="Holt S."/>
            <person name="Cochrane G."/>
            <person name="Meng A."/>
            <person name="Brown T."/>
            <person name="Cohen L."/>
        </authorList>
    </citation>
    <scope>NUCLEOTIDE SEQUENCE</scope>
    <source>
        <strain evidence="4">CCMP1510</strain>
    </source>
</reference>
<dbReference type="InterPro" id="IPR011993">
    <property type="entry name" value="PH-like_dom_sf"/>
</dbReference>
<dbReference type="GO" id="GO:0001881">
    <property type="term" value="P:receptor recycling"/>
    <property type="evidence" value="ECO:0007669"/>
    <property type="project" value="TreeGrafter"/>
</dbReference>
<proteinExistence type="predicted"/>
<organism evidence="4">
    <name type="scientific">Aureoumbra lagunensis</name>
    <dbReference type="NCBI Taxonomy" id="44058"/>
    <lineage>
        <taxon>Eukaryota</taxon>
        <taxon>Sar</taxon>
        <taxon>Stramenopiles</taxon>
        <taxon>Ochrophyta</taxon>
        <taxon>Pelagophyceae</taxon>
        <taxon>Pelagomonadales</taxon>
        <taxon>Aureoumbra</taxon>
    </lineage>
</organism>
<protein>
    <recommendedName>
        <fullName evidence="3">PH domain-containing protein</fullName>
    </recommendedName>
</protein>
<keyword evidence="1" id="KW-0597">Phosphoprotein</keyword>
<dbReference type="AlphaFoldDB" id="A0A7S3JUP7"/>
<dbReference type="PANTHER" id="PTHR22902">
    <property type="entry name" value="SESQUIPEDALIAN"/>
    <property type="match status" value="1"/>
</dbReference>
<evidence type="ECO:0000313" key="4">
    <source>
        <dbReference type="EMBL" id="CAE0365578.1"/>
    </source>
</evidence>